<evidence type="ECO:0008006" key="11">
    <source>
        <dbReference type="Google" id="ProtNLM"/>
    </source>
</evidence>
<feature type="region of interest" description="Disordered" evidence="2">
    <location>
        <begin position="2573"/>
        <end position="2599"/>
    </location>
</feature>
<dbReference type="FunFam" id="1.20.58.830:FF:000003">
    <property type="entry name" value="Erythrocyte membrane protein 1, PfEMP1"/>
    <property type="match status" value="1"/>
</dbReference>
<feature type="domain" description="Duffy-antigen binding" evidence="4">
    <location>
        <begin position="110"/>
        <end position="307"/>
    </location>
</feature>
<dbReference type="InterPro" id="IPR042202">
    <property type="entry name" value="Duffy-ag-bd_sf"/>
</dbReference>
<name>A0A024VXU3_PLAFA</name>
<dbReference type="Pfam" id="PF05424">
    <property type="entry name" value="Duffy_binding"/>
    <property type="match status" value="5"/>
</dbReference>
<dbReference type="Pfam" id="PF18562">
    <property type="entry name" value="CIDR1_gamma"/>
    <property type="match status" value="1"/>
</dbReference>
<feature type="domain" description="Cysteine-rich interdomain region 1 gamma" evidence="6">
    <location>
        <begin position="1702"/>
        <end position="1750"/>
    </location>
</feature>
<dbReference type="EMBL" id="KI927127">
    <property type="protein sequence ID" value="ETW32731.1"/>
    <property type="molecule type" value="Genomic_DNA"/>
</dbReference>
<dbReference type="Pfam" id="PF15447">
    <property type="entry name" value="NTS"/>
    <property type="match status" value="1"/>
</dbReference>
<evidence type="ECO:0000256" key="2">
    <source>
        <dbReference type="SAM" id="MobiDB-lite"/>
    </source>
</evidence>
<evidence type="ECO:0000259" key="7">
    <source>
        <dbReference type="Pfam" id="PF21807"/>
    </source>
</evidence>
<sequence length="2757" mass="317861">MASSTTYSSAKELLDKIGQKVYEEVKNAAKQYIEELKGDLSQARFEDAPETQQTPSGPCSLNYEYHTNVTKGGNKEYPCRDKDTVRFSDTEGAQCDKRKIRDNDKKNKGGACAPYRRLHLCDYNLENISDFDHINNHTLLVDVCLAALHEGQSIRVDHDKYKLDKDNSGSKLCTELARSFADIGDIVRGRDLYRGNNGKDELQDNLKKIFKEIYDKLLEDNKTSGNNKDALKTRYNDNEENYYKLREDWWTANRHTVWEAITCDVKSGNNYFRRTCGGGSPTKGKCRCDGDVNIVPTYFDYVPQYLRWFEEWAEDFCRKKNKKLKDVKTNCREQDKSGTERYCDRDGFDCERTIYKKGYFVIDKDCNTCSVWCRMYESWIDNQKKEFLKQKEKYTKEITSGGASGGRSGNGMTKGGAGGETATNYEGYEKKFYDELQSNGYGTIDKFLNLLSKEKECENIKDTEGGGKIDFKNVHGDAGGTAGSCDSGTNDINNGTFYHSKYCQPCPICGVKKESDGQFVNRTNDDAECKEEKEEYKIPPGVSGTKINVLYSGKGRGDITKKLEEFCKASPNDKGTKNEEWECYYNSETENKCRMKKAGANDQGHDKIMSFNHFFNFWVGHVLNDSIDWRTQLTKCLSEDKLKKCEKGCKSKCECFKKWIEKKEKEWEKIKEHFNTQEDIPEGLSHYKLLETILEDYYFINIQKAYGDLKSIQEMKKMINENKKNTNRSKGDVDALDVLFDHELEEAEDCLDIHEDDDDDDECVEESEKIPNNPCSGESGGSGSSSVLRRYPAVATKVAQLMHDQARQQLTSRAGRRTLKADASKGTYSNLGQGNQLKDICKITNNHSNAIGDSKDPCNGKGDGLQIGETWEQKHSRDTTNGEFYLPPRRQHMCTSNLERLQVDSVINTRNGRSPGDSLLVDVMLAANKQAERIKKNYKDPNGQNNHKGKCRAMKYSFADIGDIIKGTDLWEKNRGEKDTQNKLVQIFQKIKENLNGIETSKYTNTDGKHTQLRYDWWTANRRQVWRAMKCATKNGNIPCHGMPVDDYIPQRLRWMTEWAEWYCKAQNKYYGELLEKCGSCMGNIEQCTNDKDICISCKAACDTYKEKIKKWQDQWNTMEIKYLTSYRQAKNGSDGIFFHGAGPDYKQVVDFLSKLHRASVASSGKGVEPTRNPPSTTPNTPYETAAGYIHQEIGNVGCNIQNEFCFKKNGVIPTTGSGTNNKNYAFKNTPKDHDEACECESRKPGVPPKKKEDACTIVETLLHNRRATDDIDGCNRKYKDPNYPGWECEKKIQNIHEGACMPPRRQNLYIYNLKNLNGTSETDLRKAFIECAAIETFFSWHEYKEDKKREEKERNEEAIYLGPEHITLDKEAQNQLDGGTIPEEFKHQMFYTFGDYRDLCLGKDITNDVSDVENNINKVLPKSGQTSIDQKRKEFWETNGKSIWQGMLCALCYDTNDKTFKDDVHKNLIMNPQNNTYKYDNVSISGGLNGVNTTKLKKFACRPQFLRWFQEWSEEFCQKKKNKINKIQNECRGKNQQNHCDGDGFDCKEIVPNDEGIIRTFNCASCAKSCISYKQWISRKKDEFHKQREKYDNKINKTQRNNHHNDDNVFYKNLQQKYPTVKKFMEALKVPCSNNNSGDSKIDFNEPDETFRHTQFCDPCPVFGVKCKKVECRNPTLEKCNQYTFITTDDMGKMEKPIEEFDIFVTDNSAIEFKHDLDLCRNIGIFEGIRKDEWKCGYVCGYDVCKLKNFDEKIHDKQYILIRTLYKNWLENFLKDYNEINNKISHCMNNGKGNICINGCKKKCNCVDKWINNKSKEWGKVRERYFKQYKINDSDNSYTVRSFLESMQPENEVQKVKGKNKGLSDLEETIECYGTMNSKNRVCKKKNVVESLLNKLKEKIKTCPNEPDSKPDQTCVPFSPVEETTSPSDDDDETSTDNDAQKPAFCPKEVRPPAPKEPGVCERVKALLDQSNGGIKPINDCNPKINRNTYPGWDCKTETMNSENNGACMPPRRQILCIHDLKVLTNTSSEEDLRKAFIQCAAIETFWLWQKYKKDKNGGDADTKLNSGTIPEEFKRQMFYTFCDYRDLCLGKDIGNDSGKDISGTVTTILNSDKVSETKTTPKDWWDKNGPKIWEGMVCALEKAWGKDTIKNNNTYSLVKFSGSDNPLTLEEFAKTPQFLRWFIEWGDEFCQEHKVEKERLLDKCNKVDCSKEDESNKTIKKECEKACTAYEQWIKDWKDQYNKQNEKFDKEKKEDKYKNTPAQIDADDSYSAREYLHEQLEKLCANGNCSCMENPSTQDDETDLPGQNDLPEALDYPPQEIGDKCECSEPSEPMSCVEKTARKLRKDAQKNVERFHSSLKGNGEKYKGKCNLINKQNNNHRGNNCDFNTRYPNAFQSLDVSCDNNGKDRFKIGVGWKCDGDSSDGKNKLCIPPRRKDMCLKKFEDIRDENINGSTELLTKIQEIAQNEGDDIIKNLLPENACKESIICDAMKYSFADIGDIIRGRIRIKPNNDYNIEGELQNIFRKIQNNTTSLKTIDLTLFREKWWDANRKEVWKAMTCNVPNDALLKKKLNNPADKSPNTDKQTEQTKKCGHNSEPPDYDYIPERYRFLQEWSEYYCKALKEKNDEIIKECEQCNTQNGTKCDNEKDKEKCKECNDKCEEYKNIVDKWQSQFTKQNEIYKTLYIQDRAHGNRTTHRDPSIKFTKKLEETCDNPHSAEEYLDKSTHCTDYKFSETNSNGSNYAFSKYPTEYEKA</sequence>
<dbReference type="Pfam" id="PF22672">
    <property type="entry name" value="DBL_C"/>
    <property type="match status" value="3"/>
</dbReference>
<feature type="region of interest" description="Disordered" evidence="2">
    <location>
        <begin position="1903"/>
        <end position="1960"/>
    </location>
</feature>
<gene>
    <name evidence="9" type="ORF">PFTANZ_06549</name>
</gene>
<feature type="domain" description="PfEMP1 CIDRalpha1" evidence="7">
    <location>
        <begin position="545"/>
        <end position="602"/>
    </location>
</feature>
<accession>A0A024VXU3</accession>
<evidence type="ECO:0000313" key="10">
    <source>
        <dbReference type="Proteomes" id="UP000030708"/>
    </source>
</evidence>
<dbReference type="Pfam" id="PF21807">
    <property type="entry name" value="PfEMP1_CIDRalpha1_dom"/>
    <property type="match status" value="1"/>
</dbReference>
<feature type="non-terminal residue" evidence="9">
    <location>
        <position position="2757"/>
    </location>
</feature>
<proteinExistence type="predicted"/>
<feature type="domain" description="Duffy-binding-like" evidence="3">
    <location>
        <begin position="614"/>
        <end position="757"/>
    </location>
</feature>
<feature type="domain" description="Duffy-antigen binding" evidence="4">
    <location>
        <begin position="1299"/>
        <end position="1485"/>
    </location>
</feature>
<dbReference type="Proteomes" id="UP000030708">
    <property type="component" value="Unassembled WGS sequence"/>
</dbReference>
<evidence type="ECO:0000259" key="5">
    <source>
        <dbReference type="Pfam" id="PF15447"/>
    </source>
</evidence>
<evidence type="ECO:0000259" key="3">
    <source>
        <dbReference type="Pfam" id="PF03011"/>
    </source>
</evidence>
<dbReference type="GO" id="GO:0046789">
    <property type="term" value="F:host cell surface receptor binding"/>
    <property type="evidence" value="ECO:0007669"/>
    <property type="project" value="InterPro"/>
</dbReference>
<feature type="region of interest" description="Disordered" evidence="2">
    <location>
        <begin position="399"/>
        <end position="418"/>
    </location>
</feature>
<dbReference type="InterPro" id="IPR029210">
    <property type="entry name" value="PfEMP1_NTS"/>
</dbReference>
<feature type="region of interest" description="Disordered" evidence="2">
    <location>
        <begin position="43"/>
        <end position="62"/>
    </location>
</feature>
<evidence type="ECO:0000259" key="6">
    <source>
        <dbReference type="Pfam" id="PF18562"/>
    </source>
</evidence>
<dbReference type="InterPro" id="IPR054595">
    <property type="entry name" value="DBL_C"/>
</dbReference>
<evidence type="ECO:0000313" key="9">
    <source>
        <dbReference type="EMBL" id="ETW32731.1"/>
    </source>
</evidence>
<feature type="domain" description="Duffy-binding-like" evidence="8">
    <location>
        <begin position="311"/>
        <end position="473"/>
    </location>
</feature>
<feature type="compositionally biased region" description="Basic and acidic residues" evidence="2">
    <location>
        <begin position="1903"/>
        <end position="1912"/>
    </location>
</feature>
<dbReference type="OrthoDB" id="379146at2759"/>
<dbReference type="Gene3D" id="1.20.1310.20">
    <property type="entry name" value="Duffy-antigen binding domain"/>
    <property type="match status" value="5"/>
</dbReference>
<feature type="domain" description="Duffy-antigen binding" evidence="4">
    <location>
        <begin position="884"/>
        <end position="1054"/>
    </location>
</feature>
<evidence type="ECO:0000259" key="4">
    <source>
        <dbReference type="Pfam" id="PF05424"/>
    </source>
</evidence>
<dbReference type="InterPro" id="IPR004258">
    <property type="entry name" value="DBL"/>
</dbReference>
<dbReference type="FunFam" id="1.20.1310.20:FF:000001">
    <property type="entry name" value="Erythrocyte membrane protein 1, PfEMP1"/>
    <property type="match status" value="1"/>
</dbReference>
<dbReference type="InterPro" id="IPR008602">
    <property type="entry name" value="Duffy-antigen-binding"/>
</dbReference>
<feature type="domain" description="Duffy-antigen binding" evidence="4">
    <location>
        <begin position="2431"/>
        <end position="2611"/>
    </location>
</feature>
<reference evidence="9 10" key="2">
    <citation type="submission" date="2013-02" db="EMBL/GenBank/DDBJ databases">
        <title>The Genome Sequence of Plasmodium falciparum Tanzania (2000708).</title>
        <authorList>
            <consortium name="The Broad Institute Genome Sequencing Platform"/>
            <consortium name="The Broad Institute Genome Sequencing Center for Infectious Disease"/>
            <person name="Neafsey D."/>
            <person name="Cheeseman I."/>
            <person name="Volkman S."/>
            <person name="Adams J."/>
            <person name="Walker B."/>
            <person name="Young S.K."/>
            <person name="Zeng Q."/>
            <person name="Gargeya S."/>
            <person name="Fitzgerald M."/>
            <person name="Haas B."/>
            <person name="Abouelleil A."/>
            <person name="Alvarado L."/>
            <person name="Arachchi H.M."/>
            <person name="Berlin A.M."/>
            <person name="Chapman S.B."/>
            <person name="Dewar J."/>
            <person name="Goldberg J."/>
            <person name="Griggs A."/>
            <person name="Gujja S."/>
            <person name="Hansen M."/>
            <person name="Howarth C."/>
            <person name="Imamovic A."/>
            <person name="Larimer J."/>
            <person name="McCowan C."/>
            <person name="Murphy C."/>
            <person name="Neiman D."/>
            <person name="Pearson M."/>
            <person name="Priest M."/>
            <person name="Roberts A."/>
            <person name="Saif S."/>
            <person name="Shea T."/>
            <person name="Sisk P."/>
            <person name="Sykes S."/>
            <person name="Wortman J."/>
            <person name="Nusbaum C."/>
            <person name="Birren B."/>
        </authorList>
    </citation>
    <scope>NUCLEOTIDE SEQUENCE [LARGE SCALE GENOMIC DNA]</scope>
    <source>
        <strain evidence="10">Tanzania (2000708)</strain>
    </source>
</reference>
<dbReference type="FunFam" id="1.20.58.1930:FF:000001">
    <property type="entry name" value="Erythrocyte membrane protein 1, PfEMP1"/>
    <property type="match status" value="1"/>
</dbReference>
<dbReference type="InterPro" id="IPR041480">
    <property type="entry name" value="CIDR1_gamma"/>
</dbReference>
<feature type="compositionally biased region" description="Polar residues" evidence="2">
    <location>
        <begin position="50"/>
        <end position="62"/>
    </location>
</feature>
<dbReference type="SUPFAM" id="SSF140924">
    <property type="entry name" value="Duffy binding domain-like"/>
    <property type="match status" value="7"/>
</dbReference>
<organism evidence="9 10">
    <name type="scientific">Plasmodium falciparum Tanzania</name>
    <name type="common">2000708</name>
    <dbReference type="NCBI Taxonomy" id="1036725"/>
    <lineage>
        <taxon>Eukaryota</taxon>
        <taxon>Sar</taxon>
        <taxon>Alveolata</taxon>
        <taxon>Apicomplexa</taxon>
        <taxon>Aconoidasida</taxon>
        <taxon>Haemosporida</taxon>
        <taxon>Plasmodiidae</taxon>
        <taxon>Plasmodium</taxon>
        <taxon>Plasmodium (Laverania)</taxon>
    </lineage>
</organism>
<feature type="compositionally biased region" description="Basic and acidic residues" evidence="2">
    <location>
        <begin position="2582"/>
        <end position="2592"/>
    </location>
</feature>
<dbReference type="InterPro" id="IPR049158">
    <property type="entry name" value="PfEMP1_CIDRalpha1_dom"/>
</dbReference>
<feature type="domain" description="Duffy-antigen binding" evidence="4">
    <location>
        <begin position="2007"/>
        <end position="2165"/>
    </location>
</feature>
<evidence type="ECO:0000256" key="1">
    <source>
        <dbReference type="SAM" id="Coils"/>
    </source>
</evidence>
<feature type="coiled-coil region" evidence="1">
    <location>
        <begin position="2621"/>
        <end position="2675"/>
    </location>
</feature>
<dbReference type="GO" id="GO:0016020">
    <property type="term" value="C:membrane"/>
    <property type="evidence" value="ECO:0007669"/>
    <property type="project" value="InterPro"/>
</dbReference>
<dbReference type="Gene3D" id="1.20.58.830">
    <property type="match status" value="5"/>
</dbReference>
<protein>
    <recommendedName>
        <fullName evidence="11">Erythrocyte membrane protein 1, PfEMP1</fullName>
    </recommendedName>
</protein>
<dbReference type="Gene3D" id="1.20.58.1930">
    <property type="match status" value="2"/>
</dbReference>
<feature type="compositionally biased region" description="Gly residues" evidence="2">
    <location>
        <begin position="402"/>
        <end position="418"/>
    </location>
</feature>
<feature type="domain" description="Duffy-binding-like" evidence="3">
    <location>
        <begin position="1766"/>
        <end position="1909"/>
    </location>
</feature>
<feature type="region of interest" description="Disordered" evidence="2">
    <location>
        <begin position="757"/>
        <end position="786"/>
    </location>
</feature>
<feature type="domain" description="Duffy-binding-like" evidence="8">
    <location>
        <begin position="2615"/>
        <end position="2749"/>
    </location>
</feature>
<dbReference type="Pfam" id="PF03011">
    <property type="entry name" value="PFEMP"/>
    <property type="match status" value="2"/>
</dbReference>
<feature type="domain" description="Duffy-binding-like" evidence="8">
    <location>
        <begin position="1512"/>
        <end position="1656"/>
    </location>
</feature>
<feature type="domain" description="Plasmodium falciparum erythrocyte membrane protein-1 N-terminal segment" evidence="5">
    <location>
        <begin position="9"/>
        <end position="44"/>
    </location>
</feature>
<keyword evidence="1" id="KW-0175">Coiled coil</keyword>
<feature type="region of interest" description="Disordered" evidence="2">
    <location>
        <begin position="2297"/>
        <end position="2316"/>
    </location>
</feature>
<evidence type="ECO:0000259" key="8">
    <source>
        <dbReference type="Pfam" id="PF22672"/>
    </source>
</evidence>
<reference evidence="9 10" key="1">
    <citation type="submission" date="2013-02" db="EMBL/GenBank/DDBJ databases">
        <title>The Genome Annotation of Plasmodium falciparum Tanzania (2000708).</title>
        <authorList>
            <consortium name="The Broad Institute Genome Sequencing Platform"/>
            <consortium name="The Broad Institute Genome Sequencing Center for Infectious Disease"/>
            <person name="Neafsey D."/>
            <person name="Hoffman S."/>
            <person name="Volkman S."/>
            <person name="Rosenthal P."/>
            <person name="Walker B."/>
            <person name="Young S.K."/>
            <person name="Zeng Q."/>
            <person name="Gargeya S."/>
            <person name="Fitzgerald M."/>
            <person name="Haas B."/>
            <person name="Abouelleil A."/>
            <person name="Allen A.W."/>
            <person name="Alvarado L."/>
            <person name="Arachchi H.M."/>
            <person name="Berlin A.M."/>
            <person name="Chapman S.B."/>
            <person name="Gainer-Dewar J."/>
            <person name="Goldberg J."/>
            <person name="Griggs A."/>
            <person name="Gujja S."/>
            <person name="Hansen M."/>
            <person name="Howarth C."/>
            <person name="Imamovic A."/>
            <person name="Ireland A."/>
            <person name="Larimer J."/>
            <person name="McCowan C."/>
            <person name="Murphy C."/>
            <person name="Pearson M."/>
            <person name="Poon T.W."/>
            <person name="Priest M."/>
            <person name="Roberts A."/>
            <person name="Saif S."/>
            <person name="Shea T."/>
            <person name="Sisk P."/>
            <person name="Sykes S."/>
            <person name="Wortman J."/>
            <person name="Nusbaum C."/>
            <person name="Birren B."/>
        </authorList>
    </citation>
    <scope>NUCLEOTIDE SEQUENCE [LARGE SCALE GENOMIC DNA]</scope>
    <source>
        <strain evidence="10">Tanzania (2000708)</strain>
    </source>
</reference>
<dbReference type="FunFam" id="1.20.58.830:FF:000021">
    <property type="entry name" value="Erythrocyte membrane protein 1, PfEMP1"/>
    <property type="match status" value="1"/>
</dbReference>